<reference evidence="6 7" key="1">
    <citation type="journal article" date="2010" name="Science">
        <title>Genomic comparison of the ants Camponotus floridanus and Harpegnathos saltator.</title>
        <authorList>
            <person name="Bonasio R."/>
            <person name="Zhang G."/>
            <person name="Ye C."/>
            <person name="Mutti N.S."/>
            <person name="Fang X."/>
            <person name="Qin N."/>
            <person name="Donahue G."/>
            <person name="Yang P."/>
            <person name="Li Q."/>
            <person name="Li C."/>
            <person name="Zhang P."/>
            <person name="Huang Z."/>
            <person name="Berger S.L."/>
            <person name="Reinberg D."/>
            <person name="Wang J."/>
            <person name="Liebig J."/>
        </authorList>
    </citation>
    <scope>NUCLEOTIDE SEQUENCE [LARGE SCALE GENOMIC DNA]</scope>
    <source>
        <strain evidence="7">C129</strain>
    </source>
</reference>
<feature type="region of interest" description="Disordered" evidence="5">
    <location>
        <begin position="517"/>
        <end position="564"/>
    </location>
</feature>
<evidence type="ECO:0000313" key="7">
    <source>
        <dbReference type="Proteomes" id="UP000000311"/>
    </source>
</evidence>
<gene>
    <name evidence="6" type="ORF">EAG_13964</name>
</gene>
<dbReference type="EMBL" id="GL436428">
    <property type="protein sequence ID" value="EFN72013.1"/>
    <property type="molecule type" value="Genomic_DNA"/>
</dbReference>
<evidence type="ECO:0000256" key="2">
    <source>
        <dbReference type="ARBA" id="ARBA00022478"/>
    </source>
</evidence>
<dbReference type="Gene3D" id="3.30.1490.120">
    <property type="entry name" value="RNA polymerase Rpb7-like, N-terminal domain"/>
    <property type="match status" value="1"/>
</dbReference>
<keyword evidence="4" id="KW-0539">Nucleus</keyword>
<keyword evidence="3" id="KW-0804">Transcription</keyword>
<dbReference type="GO" id="GO:0005736">
    <property type="term" value="C:RNA polymerase I complex"/>
    <property type="evidence" value="ECO:0007669"/>
    <property type="project" value="TreeGrafter"/>
</dbReference>
<feature type="compositionally biased region" description="Basic residues" evidence="5">
    <location>
        <begin position="524"/>
        <end position="533"/>
    </location>
</feature>
<dbReference type="InterPro" id="IPR045113">
    <property type="entry name" value="Rpb7-like"/>
</dbReference>
<name>E2A3E9_CAMFO</name>
<dbReference type="GO" id="GO:0006362">
    <property type="term" value="P:transcription elongation by RNA polymerase I"/>
    <property type="evidence" value="ECO:0007669"/>
    <property type="project" value="TreeGrafter"/>
</dbReference>
<dbReference type="InParanoid" id="E2A3E9"/>
<feature type="compositionally biased region" description="Basic residues" evidence="5">
    <location>
        <begin position="365"/>
        <end position="374"/>
    </location>
</feature>
<evidence type="ECO:0000313" key="6">
    <source>
        <dbReference type="EMBL" id="EFN72013.1"/>
    </source>
</evidence>
<keyword evidence="7" id="KW-1185">Reference proteome</keyword>
<dbReference type="Proteomes" id="UP000000311">
    <property type="component" value="Unassembled WGS sequence"/>
</dbReference>
<feature type="region of interest" description="Disordered" evidence="5">
    <location>
        <begin position="363"/>
        <end position="388"/>
    </location>
</feature>
<sequence length="597" mass="69367">MDRTNQKITWTLLELSGLLEEEDAHVHFERTTKHLALHPYHLINIQRGLNQILKSSLNNYDKELNGFVLAFKNPKVLSNFGEVLYDSPFIHIDIEADFYLFRPKVGSFVKGIVNKKGLDHIVVLVHKIYTISIPKPDNEEEWIGDSVEVGQEIRCCINQVDNKCKPPFIRATLNSDYLQGCRLSDSIIIHNMENITDMINDIESHNLNSIKIEKTNDEISENDISEKEEKKHRKKHKKSRDIDTYKNIKYEDNNTDSTIEELNENSTVIIENSVNEDDTVSDKGKKKHRKKYKNSHEIVSESFLTYQTKAESSNNTDNDTYKYIKYEINSNTDIIENQNLNSTVKIDTSINQTLENDIISEKEKRKYKKKHKKSHASDLESTSEDKNETTLNSNIHINIKCEDNIHNTNDAENHNLEYLNNNAIKIDSWNGISDDAFSDKEKKKFRKKHKKSREIDPESISENKNEIKLNYNNTDSSSHKNIKCEDNIHNTNSAIENHNLDRIIKIENLTNGISEDTTFDREKTKHRKKRKKSRETDTENETASDYLESCKKRKKTSTSPDSELKTSIKIKTEKFDSNLELKSPIKIKVEKSELTIY</sequence>
<evidence type="ECO:0000256" key="3">
    <source>
        <dbReference type="ARBA" id="ARBA00023163"/>
    </source>
</evidence>
<feature type="compositionally biased region" description="Basic and acidic residues" evidence="5">
    <location>
        <begin position="375"/>
        <end position="388"/>
    </location>
</feature>
<organism evidence="7">
    <name type="scientific">Camponotus floridanus</name>
    <name type="common">Florida carpenter ant</name>
    <dbReference type="NCBI Taxonomy" id="104421"/>
    <lineage>
        <taxon>Eukaryota</taxon>
        <taxon>Metazoa</taxon>
        <taxon>Ecdysozoa</taxon>
        <taxon>Arthropoda</taxon>
        <taxon>Hexapoda</taxon>
        <taxon>Insecta</taxon>
        <taxon>Pterygota</taxon>
        <taxon>Neoptera</taxon>
        <taxon>Endopterygota</taxon>
        <taxon>Hymenoptera</taxon>
        <taxon>Apocrita</taxon>
        <taxon>Aculeata</taxon>
        <taxon>Formicoidea</taxon>
        <taxon>Formicidae</taxon>
        <taxon>Formicinae</taxon>
        <taxon>Camponotus</taxon>
    </lineage>
</organism>
<evidence type="ECO:0000256" key="5">
    <source>
        <dbReference type="SAM" id="MobiDB-lite"/>
    </source>
</evidence>
<dbReference type="InterPro" id="IPR036898">
    <property type="entry name" value="RNA_pol_Rpb7-like_N_sf"/>
</dbReference>
<accession>E2A3E9</accession>
<keyword evidence="2 6" id="KW-0240">DNA-directed RNA polymerase</keyword>
<dbReference type="PANTHER" id="PTHR12709">
    <property type="entry name" value="DNA-DIRECTED RNA POLYMERASE II, III"/>
    <property type="match status" value="1"/>
</dbReference>
<dbReference type="KEGG" id="cfo:105248000"/>
<dbReference type="PANTHER" id="PTHR12709:SF5">
    <property type="entry name" value="DNA-DIRECTED RNA POLYMERASE I SUBUNIT RPA43"/>
    <property type="match status" value="1"/>
</dbReference>
<comment type="subcellular location">
    <subcellularLocation>
        <location evidence="1">Nucleus</location>
    </subcellularLocation>
</comment>
<dbReference type="STRING" id="104421.E2A3E9"/>
<dbReference type="AlphaFoldDB" id="E2A3E9"/>
<evidence type="ECO:0000256" key="1">
    <source>
        <dbReference type="ARBA" id="ARBA00004123"/>
    </source>
</evidence>
<proteinExistence type="predicted"/>
<evidence type="ECO:0000256" key="4">
    <source>
        <dbReference type="ARBA" id="ARBA00023242"/>
    </source>
</evidence>
<dbReference type="GO" id="GO:0006352">
    <property type="term" value="P:DNA-templated transcription initiation"/>
    <property type="evidence" value="ECO:0007669"/>
    <property type="project" value="InterPro"/>
</dbReference>
<dbReference type="OrthoDB" id="10250504at2759"/>
<protein>
    <submittedName>
        <fullName evidence="6">DNA-directed RNA polymerase I subunit RPA43</fullName>
    </submittedName>
</protein>